<dbReference type="GO" id="GO:0004803">
    <property type="term" value="F:transposase activity"/>
    <property type="evidence" value="ECO:0007669"/>
    <property type="project" value="InterPro"/>
</dbReference>
<feature type="domain" description="Transposase IS110-like N-terminal" evidence="2">
    <location>
        <begin position="2"/>
        <end position="57"/>
    </location>
</feature>
<dbReference type="Pfam" id="PF01548">
    <property type="entry name" value="DEDD_Tnp_IS110"/>
    <property type="match status" value="1"/>
</dbReference>
<feature type="compositionally biased region" description="Basic residues" evidence="1">
    <location>
        <begin position="54"/>
        <end position="63"/>
    </location>
</feature>
<dbReference type="AlphaFoldDB" id="A0A223EF76"/>
<dbReference type="EMBL" id="CP017704">
    <property type="protein sequence ID" value="ASS93908.1"/>
    <property type="molecule type" value="Genomic_DNA"/>
</dbReference>
<evidence type="ECO:0000313" key="3">
    <source>
        <dbReference type="EMBL" id="ASS93908.1"/>
    </source>
</evidence>
<name>A0A223EF76_9BACI</name>
<dbReference type="GO" id="GO:0006313">
    <property type="term" value="P:DNA transposition"/>
    <property type="evidence" value="ECO:0007669"/>
    <property type="project" value="InterPro"/>
</dbReference>
<feature type="region of interest" description="Disordered" evidence="1">
    <location>
        <begin position="37"/>
        <end position="63"/>
    </location>
</feature>
<dbReference type="GO" id="GO:0003677">
    <property type="term" value="F:DNA binding"/>
    <property type="evidence" value="ECO:0007669"/>
    <property type="project" value="InterPro"/>
</dbReference>
<gene>
    <name evidence="3" type="ORF">BS1321_07965</name>
</gene>
<reference evidence="3 4" key="1">
    <citation type="submission" date="2016-10" db="EMBL/GenBank/DDBJ databases">
        <title>The whole genome sequencing and assembly of Bacillus simplex DSM 1321 strain.</title>
        <authorList>
            <person name="Park M.-K."/>
            <person name="Lee Y.-J."/>
            <person name="Yi H."/>
            <person name="Bahn Y.-S."/>
            <person name="Kim J.F."/>
            <person name="Lee D.-W."/>
        </authorList>
    </citation>
    <scope>NUCLEOTIDE SEQUENCE [LARGE SCALE GENOMIC DNA]</scope>
    <source>
        <strain evidence="3 4">DSM 1321</strain>
    </source>
</reference>
<evidence type="ECO:0000256" key="1">
    <source>
        <dbReference type="SAM" id="MobiDB-lite"/>
    </source>
</evidence>
<feature type="compositionally biased region" description="Basic and acidic residues" evidence="1">
    <location>
        <begin position="43"/>
        <end position="53"/>
    </location>
</feature>
<dbReference type="Proteomes" id="UP000214618">
    <property type="component" value="Chromosome"/>
</dbReference>
<accession>A0A223EF76</accession>
<proteinExistence type="predicted"/>
<evidence type="ECO:0000313" key="4">
    <source>
        <dbReference type="Proteomes" id="UP000214618"/>
    </source>
</evidence>
<protein>
    <recommendedName>
        <fullName evidence="2">Transposase IS110-like N-terminal domain-containing protein</fullName>
    </recommendedName>
</protein>
<organism evidence="3 4">
    <name type="scientific">Peribacillus simplex NBRC 15720 = DSM 1321</name>
    <dbReference type="NCBI Taxonomy" id="1349754"/>
    <lineage>
        <taxon>Bacteria</taxon>
        <taxon>Bacillati</taxon>
        <taxon>Bacillota</taxon>
        <taxon>Bacilli</taxon>
        <taxon>Bacillales</taxon>
        <taxon>Bacillaceae</taxon>
        <taxon>Peribacillus</taxon>
    </lineage>
</organism>
<dbReference type="InterPro" id="IPR002525">
    <property type="entry name" value="Transp_IS110-like_N"/>
</dbReference>
<evidence type="ECO:0000259" key="2">
    <source>
        <dbReference type="Pfam" id="PF01548"/>
    </source>
</evidence>
<sequence length="63" mass="7489">MKKLDTTIVGMEPSGHYWVNLSKWLFKQKIDVVTVNPHHVKRNKENRDNTKSKSDKKRCPCHR</sequence>